<comment type="caution">
    <text evidence="1">The sequence shown here is derived from an EMBL/GenBank/DDBJ whole genome shotgun (WGS) entry which is preliminary data.</text>
</comment>
<keyword evidence="2" id="KW-1185">Reference proteome</keyword>
<dbReference type="RefSeq" id="WP_089867363.1">
    <property type="nucleotide sequence ID" value="NZ_FNGL01000022.1"/>
</dbReference>
<dbReference type="Proteomes" id="UP000198811">
    <property type="component" value="Unassembled WGS sequence"/>
</dbReference>
<accession>A0ABY0QN81</accession>
<reference evidence="1 2" key="1">
    <citation type="submission" date="2016-10" db="EMBL/GenBank/DDBJ databases">
        <authorList>
            <person name="Varghese N."/>
            <person name="Submissions S."/>
        </authorList>
    </citation>
    <scope>NUCLEOTIDE SEQUENCE [LARGE SCALE GENOMIC DNA]</scope>
    <source>
        <strain evidence="1 2">NLAE-zl-C224</strain>
    </source>
</reference>
<organism evidence="1 2">
    <name type="scientific">Clostridium cochlearium</name>
    <dbReference type="NCBI Taxonomy" id="1494"/>
    <lineage>
        <taxon>Bacteria</taxon>
        <taxon>Bacillati</taxon>
        <taxon>Bacillota</taxon>
        <taxon>Clostridia</taxon>
        <taxon>Eubacteriales</taxon>
        <taxon>Clostridiaceae</taxon>
        <taxon>Clostridium</taxon>
    </lineage>
</organism>
<dbReference type="EMBL" id="FNGL01000022">
    <property type="protein sequence ID" value="SDL35173.1"/>
    <property type="molecule type" value="Genomic_DNA"/>
</dbReference>
<evidence type="ECO:0008006" key="3">
    <source>
        <dbReference type="Google" id="ProtNLM"/>
    </source>
</evidence>
<gene>
    <name evidence="1" type="ORF">SAMN05216497_1222</name>
</gene>
<protein>
    <recommendedName>
        <fullName evidence="3">Apea-like HEPN domain-containing protein</fullName>
    </recommendedName>
</protein>
<sequence>MTDVQLFEDYINRYINIEKEDWIPLYEEDEITINGIKNDIFGLSALINNDEQSISNYLKDYEWGFSPNTFGKSYYEKTYSNNAEMIDFIVGDKKDDIEYLIAYRTFNRKYEKVIEINPKLIWYYNLVKEGDTYVDPINDEPKIRLEKKRILVLKTYLKDFLNAHKKSCIICFDHRRFFKTDSKLAHEVKRIQGENHNFVIVRNSYTYNEFNGMSSILGKVIIKPYTKSNHRDYLYLEEEKKYERFIIGVDDETGEEVEFTCNENELANYFGKNPDAPHFLTPVYFDRKVLDRYTNDPSNYKVDDGLIVFLDEWSLPFTINNDNKVIVWLGDLGRIPYNEQKHWKIHNNKPQGGIEKKFFQRQMMAQFTDSITPEKKLFELIDEFNKIMHEKYGDIVFNELSEADSQIKSAFSIPTNNSTTAYQTYLMQLCKIVVESINTRLIQSIIPKERLTDENNRLFGSRLQLKVFLDELGIPGSEKLDNILKIIYNSRNKLAGHTGSIQEYNKVWKRDKNYKPNFISDSKIILTTLNNILNDIIGELV</sequence>
<proteinExistence type="predicted"/>
<name>A0ABY0QN81_CLOCO</name>
<evidence type="ECO:0000313" key="2">
    <source>
        <dbReference type="Proteomes" id="UP000198811"/>
    </source>
</evidence>
<evidence type="ECO:0000313" key="1">
    <source>
        <dbReference type="EMBL" id="SDL35173.1"/>
    </source>
</evidence>